<keyword evidence="3 6" id="KW-0713">Self-incompatibility</keyword>
<dbReference type="STRING" id="218851.A0A2G5CC13"/>
<evidence type="ECO:0000256" key="1">
    <source>
        <dbReference type="ARBA" id="ARBA00004613"/>
    </source>
</evidence>
<sequence length="154" mass="17634">MAVAKNNATLALKVVVVIAVFCVLSELGLSQSDINLYPKTIHVIVMNSLGPQNVLSVHCKSADNDLGQKDVVFNQQYEWSFKLQVFDRTLFWCNAWWYDHGKLVSKNFDIFKAPDMDHSCGPSHTVCHRKFQFDGIYFEKEDGSYSKSFDWSRS</sequence>
<evidence type="ECO:0000313" key="7">
    <source>
        <dbReference type="EMBL" id="PIA28831.1"/>
    </source>
</evidence>
<keyword evidence="8" id="KW-1185">Reference proteome</keyword>
<name>A0A2G5CC13_AQUCA</name>
<dbReference type="PANTHER" id="PTHR31232">
    <property type="match status" value="1"/>
</dbReference>
<dbReference type="EMBL" id="KZ305083">
    <property type="protein sequence ID" value="PIA28831.1"/>
    <property type="molecule type" value="Genomic_DNA"/>
</dbReference>
<dbReference type="AlphaFoldDB" id="A0A2G5CC13"/>
<evidence type="ECO:0000256" key="4">
    <source>
        <dbReference type="ARBA" id="ARBA00022525"/>
    </source>
</evidence>
<evidence type="ECO:0000256" key="2">
    <source>
        <dbReference type="ARBA" id="ARBA00005581"/>
    </source>
</evidence>
<dbReference type="Pfam" id="PF05938">
    <property type="entry name" value="Self-incomp_S1"/>
    <property type="match status" value="1"/>
</dbReference>
<dbReference type="InParanoid" id="A0A2G5CC13"/>
<dbReference type="Proteomes" id="UP000230069">
    <property type="component" value="Unassembled WGS sequence"/>
</dbReference>
<dbReference type="GO" id="GO:0060320">
    <property type="term" value="P:rejection of self pollen"/>
    <property type="evidence" value="ECO:0007669"/>
    <property type="project" value="UniProtKB-KW"/>
</dbReference>
<gene>
    <name evidence="7" type="ORF">AQUCO_06600035v1</name>
</gene>
<protein>
    <recommendedName>
        <fullName evidence="6">S-protein homolog</fullName>
    </recommendedName>
</protein>
<feature type="signal peptide" evidence="6">
    <location>
        <begin position="1"/>
        <end position="30"/>
    </location>
</feature>
<accession>A0A2G5CC13</accession>
<dbReference type="PANTHER" id="PTHR31232:SF155">
    <property type="entry name" value="PLANT SELF-INCOMPATIBILITY PROTEIN S1 FAMILY"/>
    <property type="match status" value="1"/>
</dbReference>
<evidence type="ECO:0000256" key="5">
    <source>
        <dbReference type="ARBA" id="ARBA00022729"/>
    </source>
</evidence>
<evidence type="ECO:0000313" key="8">
    <source>
        <dbReference type="Proteomes" id="UP000230069"/>
    </source>
</evidence>
<reference evidence="7 8" key="1">
    <citation type="submission" date="2017-09" db="EMBL/GenBank/DDBJ databases">
        <title>WGS assembly of Aquilegia coerulea Goldsmith.</title>
        <authorList>
            <person name="Hodges S."/>
            <person name="Kramer E."/>
            <person name="Nordborg M."/>
            <person name="Tomkins J."/>
            <person name="Borevitz J."/>
            <person name="Derieg N."/>
            <person name="Yan J."/>
            <person name="Mihaltcheva S."/>
            <person name="Hayes R.D."/>
            <person name="Rokhsar D."/>
        </authorList>
    </citation>
    <scope>NUCLEOTIDE SEQUENCE [LARGE SCALE GENOMIC DNA]</scope>
    <source>
        <strain evidence="8">cv. Goldsmith</strain>
    </source>
</reference>
<dbReference type="GO" id="GO:0005576">
    <property type="term" value="C:extracellular region"/>
    <property type="evidence" value="ECO:0007669"/>
    <property type="project" value="UniProtKB-SubCell"/>
</dbReference>
<proteinExistence type="inferred from homology"/>
<evidence type="ECO:0000256" key="6">
    <source>
        <dbReference type="RuleBase" id="RU367044"/>
    </source>
</evidence>
<dbReference type="InterPro" id="IPR010264">
    <property type="entry name" value="Self-incomp_S1"/>
</dbReference>
<keyword evidence="4 6" id="KW-0964">Secreted</keyword>
<comment type="similarity">
    <text evidence="2 6">Belongs to the plant self-incompatibility (S1) protein family.</text>
</comment>
<dbReference type="OrthoDB" id="1848419at2759"/>
<comment type="subcellular location">
    <subcellularLocation>
        <location evidence="1 6">Secreted</location>
    </subcellularLocation>
</comment>
<organism evidence="7 8">
    <name type="scientific">Aquilegia coerulea</name>
    <name type="common">Rocky mountain columbine</name>
    <dbReference type="NCBI Taxonomy" id="218851"/>
    <lineage>
        <taxon>Eukaryota</taxon>
        <taxon>Viridiplantae</taxon>
        <taxon>Streptophyta</taxon>
        <taxon>Embryophyta</taxon>
        <taxon>Tracheophyta</taxon>
        <taxon>Spermatophyta</taxon>
        <taxon>Magnoliopsida</taxon>
        <taxon>Ranunculales</taxon>
        <taxon>Ranunculaceae</taxon>
        <taxon>Thalictroideae</taxon>
        <taxon>Aquilegia</taxon>
    </lineage>
</organism>
<feature type="chain" id="PRO_5025073301" description="S-protein homolog" evidence="6">
    <location>
        <begin position="31"/>
        <end position="154"/>
    </location>
</feature>
<evidence type="ECO:0000256" key="3">
    <source>
        <dbReference type="ARBA" id="ARBA00022471"/>
    </source>
</evidence>
<keyword evidence="5 6" id="KW-0732">Signal</keyword>